<feature type="compositionally biased region" description="Low complexity" evidence="1">
    <location>
        <begin position="72"/>
        <end position="98"/>
    </location>
</feature>
<feature type="compositionally biased region" description="Low complexity" evidence="1">
    <location>
        <begin position="30"/>
        <end position="45"/>
    </location>
</feature>
<dbReference type="InterPro" id="IPR036691">
    <property type="entry name" value="Endo/exonu/phosph_ase_sf"/>
</dbReference>
<dbReference type="InterPro" id="IPR046985">
    <property type="entry name" value="IP5"/>
</dbReference>
<dbReference type="Gene3D" id="2.130.10.10">
    <property type="entry name" value="YVTN repeat-like/Quinoprotein amine dehydrogenase"/>
    <property type="match status" value="1"/>
</dbReference>
<dbReference type="Pfam" id="PF22669">
    <property type="entry name" value="Exo_endo_phos2"/>
    <property type="match status" value="1"/>
</dbReference>
<dbReference type="EMBL" id="SRPW01000056">
    <property type="protein sequence ID" value="KAG6018191.1"/>
    <property type="molecule type" value="Genomic_DNA"/>
</dbReference>
<evidence type="ECO:0000259" key="2">
    <source>
        <dbReference type="SMART" id="SM00128"/>
    </source>
</evidence>
<dbReference type="SUPFAM" id="SSF56219">
    <property type="entry name" value="DNase I-like"/>
    <property type="match status" value="1"/>
</dbReference>
<comment type="caution">
    <text evidence="3">The sequence shown here is derived from an EMBL/GenBank/DDBJ whole genome shotgun (WGS) entry which is preliminary data.</text>
</comment>
<feature type="compositionally biased region" description="Polar residues" evidence="1">
    <location>
        <begin position="172"/>
        <end position="196"/>
    </location>
</feature>
<protein>
    <recommendedName>
        <fullName evidence="2">Inositol polyphosphate-related phosphatase domain-containing protein</fullName>
    </recommendedName>
</protein>
<dbReference type="InterPro" id="IPR036322">
    <property type="entry name" value="WD40_repeat_dom_sf"/>
</dbReference>
<proteinExistence type="predicted"/>
<dbReference type="GO" id="GO:0004439">
    <property type="term" value="F:phosphatidylinositol-4,5-bisphosphate 5-phosphatase activity"/>
    <property type="evidence" value="ECO:0007669"/>
    <property type="project" value="TreeGrafter"/>
</dbReference>
<dbReference type="PANTHER" id="PTHR11200:SF240">
    <property type="entry name" value="INOSITOL POLYPHOSPHATE 5-PHOSPHATASE C9G1.10C-RELATED"/>
    <property type="match status" value="1"/>
</dbReference>
<gene>
    <name evidence="3" type="ORF">E4U43_007157</name>
</gene>
<sequence>MGSPASDGPDGSSIKPVSSLLARFENLNQSTPSATPHAASARAISPAPKPDRLRNFKPVQETHSFQSSALVLPAPKSAKSPPKSTPLSTNESSSSSTSSRDHEAHQTPHVSPRAQTNSMSRVAAPVVPPPPALHILPPESPPKGLAQRMMDAAPDQSPFLDPEAAVAPHELPSSTPISLQLPNRSKTPNDSLSTPLSHRRTSSGPPSPPPPRRSGELNRDGKQQAPPPPSPRLDKARNVPPTSSTTSDALKTTQVKHRKSSLTNVLSPFSSPPGSPDKETLGEAPPKLPARPRPRPGTMARHQSHQNNPGLSSTGLEHAVPAAHRQVVGQRIDRDPSIYEHSKSSLIAQRTGERSHYIPPKRSSRDLSSYAYHVSKAIIAMPPPPQPPRPAQRDAPKPSTLSSAASTTRPQQHRTTLQYAPPPPRAAQCPSRVVELNANRDATTGGIIPRSFTGRSTPRKGSPEGHVAIPGPIQVVTAFPDNANVNRRPPYVTKGCCEVQTKYDAKMIDVCGELVCTSGQLTRLWDIVDGEQLMSLSHTEGVRATSVSFKPAADPEHEGSFLWIGTNFGELMEVETATQRITELRAGVHGKAEITNIYRHYNELWSLDDGGSLILWLPGSDGVPSLNSQPIIQASRIPRGHTFSLVVGDELWHATGKLIRVFEPSADGIKPCQVLVRPLSADGCGDVSAGTTLGSAPGMVFFGHVDGKVSMFSTSDYTCQKILNVSSWKINGLCGVGNNMWAAYNTGKICVYDTAQEPWIIKKEWQAHEQSVLKMKTDCSGPYRMERLQVFSLGADAKVKIWDGMLQDNWLEDDLKSKDIEYCEFEEIKAMVFTWNAGASTPHSMRYSNGDASFFKDLLQSSGSPDILVFGFQELVDLEDKTATAKRLFKSKKKEGSDQERMSHQYRDWRDFLLKSLDDYMPSSDLYHLLQSTPLVGLFTCVFVKSSLRDRVRNLNAAEVKRGMGGLHGNKGAVAVRFKVDDTSLCFVNCHLAAGQSHANSRHNDIAAILEASLFPSEHDPEIRLDTFTGGGDGSMILDHELCILNGDLNYRIDTMSRDTVVKAVQQQQLSKLLERDQLLVARRRNPTFRLRAFEELPITFSPTYKYDVGTDTYDTSEKRRSPAWCDRVLFRGRGRVRQLDYTRHEVRVSDHRPVTGSFRLWVKKVDPRGRSKAWMESQQRFETAQSQVIANEKLAYLIDTCGFDQATSQKLIKEGTFQRVHRRSLIRDQGGGQ</sequence>
<feature type="compositionally biased region" description="Basic and acidic residues" evidence="1">
    <location>
        <begin position="213"/>
        <end position="222"/>
    </location>
</feature>
<dbReference type="Gene3D" id="3.60.10.10">
    <property type="entry name" value="Endonuclease/exonuclease/phosphatase"/>
    <property type="match status" value="1"/>
</dbReference>
<dbReference type="SMART" id="SM00128">
    <property type="entry name" value="IPPc"/>
    <property type="match status" value="1"/>
</dbReference>
<dbReference type="FunFam" id="3.60.10.10:FF:000036">
    <property type="entry name" value="Inositol polyphosphate phosphatase, putative"/>
    <property type="match status" value="1"/>
</dbReference>
<feature type="region of interest" description="Disordered" evidence="1">
    <location>
        <begin position="1"/>
        <end position="364"/>
    </location>
</feature>
<dbReference type="Proteomes" id="UP000748025">
    <property type="component" value="Unassembled WGS sequence"/>
</dbReference>
<evidence type="ECO:0000256" key="1">
    <source>
        <dbReference type="SAM" id="MobiDB-lite"/>
    </source>
</evidence>
<dbReference type="OrthoDB" id="2248459at2759"/>
<accession>A0A9P7T142</accession>
<feature type="compositionally biased region" description="Polar residues" evidence="1">
    <location>
        <begin position="399"/>
        <end position="418"/>
    </location>
</feature>
<feature type="compositionally biased region" description="Low complexity" evidence="1">
    <location>
        <begin position="1"/>
        <end position="13"/>
    </location>
</feature>
<organism evidence="3 4">
    <name type="scientific">Claviceps pusilla</name>
    <dbReference type="NCBI Taxonomy" id="123648"/>
    <lineage>
        <taxon>Eukaryota</taxon>
        <taxon>Fungi</taxon>
        <taxon>Dikarya</taxon>
        <taxon>Ascomycota</taxon>
        <taxon>Pezizomycotina</taxon>
        <taxon>Sordariomycetes</taxon>
        <taxon>Hypocreomycetidae</taxon>
        <taxon>Hypocreales</taxon>
        <taxon>Clavicipitaceae</taxon>
        <taxon>Claviceps</taxon>
    </lineage>
</organism>
<feature type="compositionally biased region" description="Basic and acidic residues" evidence="1">
    <location>
        <begin position="331"/>
        <end position="343"/>
    </location>
</feature>
<dbReference type="InterPro" id="IPR015943">
    <property type="entry name" value="WD40/YVTN_repeat-like_dom_sf"/>
</dbReference>
<dbReference type="SUPFAM" id="SSF50978">
    <property type="entry name" value="WD40 repeat-like"/>
    <property type="match status" value="1"/>
</dbReference>
<evidence type="ECO:0000313" key="3">
    <source>
        <dbReference type="EMBL" id="KAG6018191.1"/>
    </source>
</evidence>
<feature type="compositionally biased region" description="Pro residues" evidence="1">
    <location>
        <begin position="381"/>
        <end position="390"/>
    </location>
</feature>
<reference evidence="3" key="1">
    <citation type="journal article" date="2020" name="bioRxiv">
        <title>Whole genome comparisons of ergot fungi reveals the divergence and evolution of species within the genus Claviceps are the result of varying mechanisms driving genome evolution and host range expansion.</title>
        <authorList>
            <person name="Wyka S.A."/>
            <person name="Mondo S.J."/>
            <person name="Liu M."/>
            <person name="Dettman J."/>
            <person name="Nalam V."/>
            <person name="Broders K.D."/>
        </authorList>
    </citation>
    <scope>NUCLEOTIDE SEQUENCE</scope>
    <source>
        <strain evidence="3">CCC 602</strain>
    </source>
</reference>
<dbReference type="PANTHER" id="PTHR11200">
    <property type="entry name" value="INOSITOL 5-PHOSPHATASE"/>
    <property type="match status" value="1"/>
</dbReference>
<dbReference type="AlphaFoldDB" id="A0A9P7T142"/>
<feature type="compositionally biased region" description="Polar residues" evidence="1">
    <location>
        <begin position="240"/>
        <end position="253"/>
    </location>
</feature>
<feature type="domain" description="Inositol polyphosphate-related phosphatase" evidence="2">
    <location>
        <begin position="826"/>
        <end position="1167"/>
    </location>
</feature>
<keyword evidence="4" id="KW-1185">Reference proteome</keyword>
<feature type="compositionally biased region" description="Polar residues" evidence="1">
    <location>
        <begin position="305"/>
        <end position="315"/>
    </location>
</feature>
<dbReference type="InterPro" id="IPR000300">
    <property type="entry name" value="IPPc"/>
</dbReference>
<feature type="region of interest" description="Disordered" evidence="1">
    <location>
        <begin position="444"/>
        <end position="468"/>
    </location>
</feature>
<name>A0A9P7T142_9HYPO</name>
<feature type="region of interest" description="Disordered" evidence="1">
    <location>
        <begin position="379"/>
        <end position="428"/>
    </location>
</feature>
<dbReference type="GO" id="GO:0046856">
    <property type="term" value="P:phosphatidylinositol dephosphorylation"/>
    <property type="evidence" value="ECO:0007669"/>
    <property type="project" value="InterPro"/>
</dbReference>
<evidence type="ECO:0000313" key="4">
    <source>
        <dbReference type="Proteomes" id="UP000748025"/>
    </source>
</evidence>